<dbReference type="InterPro" id="IPR011009">
    <property type="entry name" value="Kinase-like_dom_sf"/>
</dbReference>
<dbReference type="GeneID" id="26837946"/>
<evidence type="ECO:0000256" key="11">
    <source>
        <dbReference type="SAM" id="MobiDB-lite"/>
    </source>
</evidence>
<dbReference type="InterPro" id="IPR011989">
    <property type="entry name" value="ARM-like"/>
</dbReference>
<keyword evidence="6" id="KW-0547">Nucleotide-binding</keyword>
<dbReference type="InterPro" id="IPR015943">
    <property type="entry name" value="WD40/YVTN_repeat-like_dom_sf"/>
</dbReference>
<dbReference type="Gene3D" id="2.130.10.10">
    <property type="entry name" value="YVTN repeat-like/Quinoprotein amine dehydrogenase"/>
    <property type="match status" value="2"/>
</dbReference>
<dbReference type="SUPFAM" id="SSF50978">
    <property type="entry name" value="WD40 repeat-like"/>
    <property type="match status" value="1"/>
</dbReference>
<evidence type="ECO:0000256" key="4">
    <source>
        <dbReference type="ARBA" id="ARBA00022679"/>
    </source>
</evidence>
<dbReference type="InterPro" id="IPR055231">
    <property type="entry name" value="2AA_helical"/>
</dbReference>
<dbReference type="EC" id="2.7.11.1" evidence="1"/>
<dbReference type="GO" id="GO:0071561">
    <property type="term" value="C:nucleus-vacuole junction"/>
    <property type="evidence" value="ECO:0007669"/>
    <property type="project" value="TreeGrafter"/>
</dbReference>
<feature type="region of interest" description="Disordered" evidence="11">
    <location>
        <begin position="1009"/>
        <end position="1028"/>
    </location>
</feature>
<protein>
    <recommendedName>
        <fullName evidence="1">non-specific serine/threonine protein kinase</fullName>
        <ecNumber evidence="1">2.7.11.1</ecNumber>
    </recommendedName>
</protein>
<evidence type="ECO:0000256" key="8">
    <source>
        <dbReference type="ARBA" id="ARBA00022840"/>
    </source>
</evidence>
<dbReference type="RefSeq" id="XP_015469401.1">
    <property type="nucleotide sequence ID" value="XM_015609767.1"/>
</dbReference>
<dbReference type="GO" id="GO:0004674">
    <property type="term" value="F:protein serine/threonine kinase activity"/>
    <property type="evidence" value="ECO:0007669"/>
    <property type="project" value="UniProtKB-KW"/>
</dbReference>
<organism evidence="13 14">
    <name type="scientific">Debaryomyces fabryi</name>
    <dbReference type="NCBI Taxonomy" id="58627"/>
    <lineage>
        <taxon>Eukaryota</taxon>
        <taxon>Fungi</taxon>
        <taxon>Dikarya</taxon>
        <taxon>Ascomycota</taxon>
        <taxon>Saccharomycotina</taxon>
        <taxon>Pichiomycetes</taxon>
        <taxon>Debaryomycetaceae</taxon>
        <taxon>Debaryomyces</taxon>
    </lineage>
</organism>
<keyword evidence="3 10" id="KW-0853">WD repeat</keyword>
<keyword evidence="2" id="KW-0723">Serine/threonine-protein kinase</keyword>
<evidence type="ECO:0000256" key="1">
    <source>
        <dbReference type="ARBA" id="ARBA00012513"/>
    </source>
</evidence>
<dbReference type="InterPro" id="IPR045162">
    <property type="entry name" value="Vps15-like"/>
</dbReference>
<proteinExistence type="predicted"/>
<dbReference type="GO" id="GO:0016236">
    <property type="term" value="P:macroautophagy"/>
    <property type="evidence" value="ECO:0007669"/>
    <property type="project" value="InterPro"/>
</dbReference>
<dbReference type="Gene3D" id="1.10.510.10">
    <property type="entry name" value="Transferase(Phosphotransferase) domain 1"/>
    <property type="match status" value="1"/>
</dbReference>
<keyword evidence="4" id="KW-0808">Transferase</keyword>
<dbReference type="InterPro" id="IPR008271">
    <property type="entry name" value="Ser/Thr_kinase_AS"/>
</dbReference>
<dbReference type="SMART" id="SM00220">
    <property type="entry name" value="S_TKc"/>
    <property type="match status" value="1"/>
</dbReference>
<dbReference type="InterPro" id="IPR036322">
    <property type="entry name" value="WD40_repeat_dom_sf"/>
</dbReference>
<dbReference type="GO" id="GO:0045324">
    <property type="term" value="P:late endosome to vacuole transport"/>
    <property type="evidence" value="ECO:0007669"/>
    <property type="project" value="InterPro"/>
</dbReference>
<comment type="caution">
    <text evidence="13">The sequence shown here is derived from an EMBL/GenBank/DDBJ whole genome shotgun (WGS) entry which is preliminary data.</text>
</comment>
<evidence type="ECO:0000256" key="3">
    <source>
        <dbReference type="ARBA" id="ARBA00022574"/>
    </source>
</evidence>
<reference evidence="13 14" key="1">
    <citation type="submission" date="2015-11" db="EMBL/GenBank/DDBJ databases">
        <title>The genome of Debaryomyces fabryi.</title>
        <authorList>
            <person name="Tafer H."/>
            <person name="Lopandic K."/>
        </authorList>
    </citation>
    <scope>NUCLEOTIDE SEQUENCE [LARGE SCALE GENOMIC DNA]</scope>
    <source>
        <strain evidence="13 14">CBS 789</strain>
    </source>
</reference>
<dbReference type="GO" id="GO:0005524">
    <property type="term" value="F:ATP binding"/>
    <property type="evidence" value="ECO:0007669"/>
    <property type="project" value="InterPro"/>
</dbReference>
<dbReference type="GO" id="GO:0034272">
    <property type="term" value="C:phosphatidylinositol 3-kinase complex, class III, type II"/>
    <property type="evidence" value="ECO:0007669"/>
    <property type="project" value="TreeGrafter"/>
</dbReference>
<dbReference type="Pfam" id="PF00400">
    <property type="entry name" value="WD40"/>
    <property type="match status" value="1"/>
</dbReference>
<dbReference type="OrthoDB" id="242910at2759"/>
<accession>A0A0V1Q4B6</accession>
<keyword evidence="7" id="KW-0418">Kinase</keyword>
<dbReference type="SMART" id="SM00320">
    <property type="entry name" value="WD40"/>
    <property type="match status" value="5"/>
</dbReference>
<dbReference type="InterPro" id="IPR000719">
    <property type="entry name" value="Prot_kinase_dom"/>
</dbReference>
<evidence type="ECO:0000259" key="12">
    <source>
        <dbReference type="PROSITE" id="PS50011"/>
    </source>
</evidence>
<dbReference type="InterPro" id="IPR001680">
    <property type="entry name" value="WD40_rpt"/>
</dbReference>
<dbReference type="EMBL" id="LMYN01000011">
    <property type="protein sequence ID" value="KSA03299.1"/>
    <property type="molecule type" value="Genomic_DNA"/>
</dbReference>
<dbReference type="PROSITE" id="PS50294">
    <property type="entry name" value="WD_REPEATS_REGION"/>
    <property type="match status" value="1"/>
</dbReference>
<dbReference type="SUPFAM" id="SSF48371">
    <property type="entry name" value="ARM repeat"/>
    <property type="match status" value="1"/>
</dbReference>
<evidence type="ECO:0000256" key="2">
    <source>
        <dbReference type="ARBA" id="ARBA00022527"/>
    </source>
</evidence>
<feature type="repeat" description="WD" evidence="10">
    <location>
        <begin position="1107"/>
        <end position="1139"/>
    </location>
</feature>
<dbReference type="Pfam" id="PF22956">
    <property type="entry name" value="VPS15-like_hel"/>
    <property type="match status" value="1"/>
</dbReference>
<dbReference type="PROSITE" id="PS00108">
    <property type="entry name" value="PROTEIN_KINASE_ST"/>
    <property type="match status" value="1"/>
</dbReference>
<dbReference type="Gene3D" id="1.25.10.10">
    <property type="entry name" value="Leucine-rich Repeat Variant"/>
    <property type="match status" value="1"/>
</dbReference>
<evidence type="ECO:0000256" key="10">
    <source>
        <dbReference type="PROSITE-ProRule" id="PRU00221"/>
    </source>
</evidence>
<sequence>MGARLSLLAPSAPTIAISSYVDILNNIQYVELLNNSRFLKTIKAVDNASGNLIVIKILIKPSNNTSNYNIDLQQLIELLAKESSLLNRFNNILPWHKIIETDRAGYLIRQLIKTNLYDRISLRPFLEPIEKAFLAFQILKIIDDLHNKLGIHHGDLKLENCLITSWDWVMLTDFASYTKPTYLPEDNPNQFSFYFDTSDRRLCYIAPERFYNSKSNIKPVQNINDFGKFNGKDQLTNEMDLFSLGCVIAELYLDGEPTFTLSQIFKYMKNEYIPDLSTINDSYIREIITNLILRNPKDRKSADTILNSYRDKCFPSFFYDFLYDFMSELNNNDLFVVPNDNDNLTPSDLKLEHIYKSYDKITDALQFNYSNEGNLSASQDSKFVPLILNLKGMPRNYIIKSTATFMENNHLQQGSLIILNLIFSLMKSFKQPFSKIKACELIIALSERVNDDCKLDRCLPYLCNLLDEYIDSSGNYQPNNFQSNLSENFTSSSEVACIALTSITTLLMSCSYINPINVLMFSEYLLPKLHTLIGIFPKNEDKNLIKITLAACLPHLAIVSKKFWMMSKTFKNSVLKDLKNRLPPTQLLNDNENVNDSYNSFSIRKEQLDSDVEDLSSKLLTDLNPMVKISLVNNIMPLCQFFGVDKTNDIILPHLITYLNDSNYELRLAFLSSILEIGPFVGVLSFEQYILPLLIQTLGDLEQFVILKVLEIFHYFVQHRLINPKSEFNALSIYKELLTSSIKLLLLPNEWIRQSVISLILSISDNLLDADKYCFLYPLVKGFLVYDVNTITWNTLYPSITKPLSKQIYNLAITWSSNATSKSLFWQEKSFSVFNDIKAPAKILPYSTNMGKSVYIPKSKSGFPLDSTNSNIPLSPEDKQWVLKLKSVGLNDRDLWKIFILREYIFHASKSNTSSTSKDDFELPKDINITPRNVFFEVCYKSEPFTSDSKTAETNFESVHTIPSSKKDVEASRGLNSLILPNFGKVKVSLQTVQANVFGELETSHDSSFNVSTSHHHHHIHSTNNSNSTHKVFSVNNQKIITANMKHSYTGYNPYMLNYLHNVEFEPTLDSFSEFGNIIKFSKPSTSDNNIWKPQGICVAHINTNNTDGDINGVNCISVGPTSEFFITGSEDGTMKVWDTLKLEKSITVKRESLSLKLESSIVDIKFIPNRFVFLVITTDGKLRLFRIDVSRGKNKRITKYTRLSLIRNYSLNIIEDGYLTSVEYCISLLHAWIIGTTSNSKIIGFEIIKMEVEFNLQNPVILGVITSFIIDHKKAWLLVSTDKGNICLWDLRFRTLVKSWKLNTNNEYDKLSPIKKLILMPNDFNLDARLENTSYFAMIGGTNESDISLWDVPSFECRETFSSNAINPKVKLFSLDEIQATKEPEIDAILSDLDIDFDTDNNKDKSMTALLTFKNKANNYFACATWDKRIILWNIFDTAESVSLNSKYATSFNKSRVNLALQLNYERISTDKGPAQPSDAITLSSIASQQFDSVRIHQDIINDIGVITRPFEMIISADRNGFVNLYK</sequence>
<dbReference type="PANTHER" id="PTHR17583">
    <property type="entry name" value="PHOSPHOINOSITIDE 3-KINASE REGULATORY SUBUNIT 4"/>
    <property type="match status" value="1"/>
</dbReference>
<evidence type="ECO:0000313" key="14">
    <source>
        <dbReference type="Proteomes" id="UP000054251"/>
    </source>
</evidence>
<dbReference type="SUPFAM" id="SSF56112">
    <property type="entry name" value="Protein kinase-like (PK-like)"/>
    <property type="match status" value="1"/>
</dbReference>
<dbReference type="PROSITE" id="PS50077">
    <property type="entry name" value="HEAT_REPEAT"/>
    <property type="match status" value="1"/>
</dbReference>
<name>A0A0V1Q4B6_9ASCO</name>
<dbReference type="GO" id="GO:0006623">
    <property type="term" value="P:protein targeting to vacuole"/>
    <property type="evidence" value="ECO:0007669"/>
    <property type="project" value="TreeGrafter"/>
</dbReference>
<dbReference type="InterPro" id="IPR016024">
    <property type="entry name" value="ARM-type_fold"/>
</dbReference>
<dbReference type="GO" id="GO:0005770">
    <property type="term" value="C:late endosome"/>
    <property type="evidence" value="ECO:0007669"/>
    <property type="project" value="TreeGrafter"/>
</dbReference>
<dbReference type="Proteomes" id="UP000054251">
    <property type="component" value="Unassembled WGS sequence"/>
</dbReference>
<keyword evidence="5" id="KW-0677">Repeat</keyword>
<keyword evidence="14" id="KW-1185">Reference proteome</keyword>
<dbReference type="InterPro" id="IPR021133">
    <property type="entry name" value="HEAT_type_2"/>
</dbReference>
<keyword evidence="8" id="KW-0067">ATP-binding</keyword>
<dbReference type="Pfam" id="PF00069">
    <property type="entry name" value="Pkinase"/>
    <property type="match status" value="1"/>
</dbReference>
<evidence type="ECO:0000256" key="7">
    <source>
        <dbReference type="ARBA" id="ARBA00022777"/>
    </source>
</evidence>
<feature type="repeat" description="HEAT" evidence="9">
    <location>
        <begin position="651"/>
        <end position="689"/>
    </location>
</feature>
<evidence type="ECO:0000256" key="9">
    <source>
        <dbReference type="PROSITE-ProRule" id="PRU00103"/>
    </source>
</evidence>
<feature type="domain" description="Protein kinase" evidence="12">
    <location>
        <begin position="27"/>
        <end position="322"/>
    </location>
</feature>
<dbReference type="GO" id="GO:0034271">
    <property type="term" value="C:phosphatidylinositol 3-kinase complex, class III, type I"/>
    <property type="evidence" value="ECO:0007669"/>
    <property type="project" value="TreeGrafter"/>
</dbReference>
<dbReference type="PROSITE" id="PS50082">
    <property type="entry name" value="WD_REPEATS_2"/>
    <property type="match status" value="1"/>
</dbReference>
<gene>
    <name evidence="13" type="ORF">AC631_00937</name>
</gene>
<evidence type="ECO:0000256" key="6">
    <source>
        <dbReference type="ARBA" id="ARBA00022741"/>
    </source>
</evidence>
<evidence type="ECO:0000256" key="5">
    <source>
        <dbReference type="ARBA" id="ARBA00022737"/>
    </source>
</evidence>
<dbReference type="PROSITE" id="PS50011">
    <property type="entry name" value="PROTEIN_KINASE_DOM"/>
    <property type="match status" value="1"/>
</dbReference>
<dbReference type="PANTHER" id="PTHR17583:SF0">
    <property type="entry name" value="PHOSPHOINOSITIDE 3-KINASE REGULATORY SUBUNIT 4"/>
    <property type="match status" value="1"/>
</dbReference>
<evidence type="ECO:0000313" key="13">
    <source>
        <dbReference type="EMBL" id="KSA03299.1"/>
    </source>
</evidence>